<dbReference type="InterPro" id="IPR044835">
    <property type="entry name" value="ARF_plant"/>
</dbReference>
<name>A0A068V6Z6_COFCA</name>
<sequence>MFTFYYKPRTSPYEFIVPFDQYMESVKNSYSIGMRFKMRFEEADPKRWPKSKWKCLKVRWDETSTIPHPDRVSPWKIEPALTPVLNPLPVPRL</sequence>
<evidence type="ECO:0000313" key="3">
    <source>
        <dbReference type="Proteomes" id="UP000295252"/>
    </source>
</evidence>
<accession>A0A068V6Z6</accession>
<dbReference type="GO" id="GO:0003677">
    <property type="term" value="F:DNA binding"/>
    <property type="evidence" value="ECO:0007669"/>
    <property type="project" value="InterPro"/>
</dbReference>
<feature type="domain" description="Auxin response factor" evidence="1">
    <location>
        <begin position="41"/>
        <end position="80"/>
    </location>
</feature>
<dbReference type="Gramene" id="CDP16575">
    <property type="protein sequence ID" value="CDP16575"/>
    <property type="gene ID" value="GSCOC_T00018979001"/>
</dbReference>
<dbReference type="STRING" id="49390.A0A068V6Z6"/>
<dbReference type="InterPro" id="IPR010525">
    <property type="entry name" value="ARF_dom"/>
</dbReference>
<gene>
    <name evidence="2" type="ORF">GSCOC_T00018979001</name>
</gene>
<dbReference type="EMBL" id="HG739216">
    <property type="protein sequence ID" value="CDP16575.1"/>
    <property type="molecule type" value="Genomic_DNA"/>
</dbReference>
<dbReference type="GO" id="GO:0005634">
    <property type="term" value="C:nucleus"/>
    <property type="evidence" value="ECO:0007669"/>
    <property type="project" value="InterPro"/>
</dbReference>
<reference evidence="3" key="1">
    <citation type="journal article" date="2014" name="Science">
        <title>The coffee genome provides insight into the convergent evolution of caffeine biosynthesis.</title>
        <authorList>
            <person name="Denoeud F."/>
            <person name="Carretero-Paulet L."/>
            <person name="Dereeper A."/>
            <person name="Droc G."/>
            <person name="Guyot R."/>
            <person name="Pietrella M."/>
            <person name="Zheng C."/>
            <person name="Alberti A."/>
            <person name="Anthony F."/>
            <person name="Aprea G."/>
            <person name="Aury J.M."/>
            <person name="Bento P."/>
            <person name="Bernard M."/>
            <person name="Bocs S."/>
            <person name="Campa C."/>
            <person name="Cenci A."/>
            <person name="Combes M.C."/>
            <person name="Crouzillat D."/>
            <person name="Da Silva C."/>
            <person name="Daddiego L."/>
            <person name="De Bellis F."/>
            <person name="Dussert S."/>
            <person name="Garsmeur O."/>
            <person name="Gayraud T."/>
            <person name="Guignon V."/>
            <person name="Jahn K."/>
            <person name="Jamilloux V."/>
            <person name="Joet T."/>
            <person name="Labadie K."/>
            <person name="Lan T."/>
            <person name="Leclercq J."/>
            <person name="Lepelley M."/>
            <person name="Leroy T."/>
            <person name="Li L.T."/>
            <person name="Librado P."/>
            <person name="Lopez L."/>
            <person name="Munoz A."/>
            <person name="Noel B."/>
            <person name="Pallavicini A."/>
            <person name="Perrotta G."/>
            <person name="Poncet V."/>
            <person name="Pot D."/>
            <person name="Priyono X."/>
            <person name="Rigoreau M."/>
            <person name="Rouard M."/>
            <person name="Rozas J."/>
            <person name="Tranchant-Dubreuil C."/>
            <person name="VanBuren R."/>
            <person name="Zhang Q."/>
            <person name="Andrade A.C."/>
            <person name="Argout X."/>
            <person name="Bertrand B."/>
            <person name="de Kochko A."/>
            <person name="Graziosi G."/>
            <person name="Henry R.J."/>
            <person name="Jayarama X."/>
            <person name="Ming R."/>
            <person name="Nagai C."/>
            <person name="Rounsley S."/>
            <person name="Sankoff D."/>
            <person name="Giuliano G."/>
            <person name="Albert V.A."/>
            <person name="Wincker P."/>
            <person name="Lashermes P."/>
        </authorList>
    </citation>
    <scope>NUCLEOTIDE SEQUENCE [LARGE SCALE GENOMIC DNA]</scope>
    <source>
        <strain evidence="3">cv. DH200-94</strain>
    </source>
</reference>
<evidence type="ECO:0000259" key="1">
    <source>
        <dbReference type="Pfam" id="PF06507"/>
    </source>
</evidence>
<dbReference type="GO" id="GO:0009725">
    <property type="term" value="P:response to hormone"/>
    <property type="evidence" value="ECO:0007669"/>
    <property type="project" value="InterPro"/>
</dbReference>
<dbReference type="Gene3D" id="2.30.30.1040">
    <property type="match status" value="1"/>
</dbReference>
<dbReference type="GO" id="GO:0006355">
    <property type="term" value="P:regulation of DNA-templated transcription"/>
    <property type="evidence" value="ECO:0007669"/>
    <property type="project" value="InterPro"/>
</dbReference>
<organism evidence="2 3">
    <name type="scientific">Coffea canephora</name>
    <name type="common">Robusta coffee</name>
    <dbReference type="NCBI Taxonomy" id="49390"/>
    <lineage>
        <taxon>Eukaryota</taxon>
        <taxon>Viridiplantae</taxon>
        <taxon>Streptophyta</taxon>
        <taxon>Embryophyta</taxon>
        <taxon>Tracheophyta</taxon>
        <taxon>Spermatophyta</taxon>
        <taxon>Magnoliopsida</taxon>
        <taxon>eudicotyledons</taxon>
        <taxon>Gunneridae</taxon>
        <taxon>Pentapetalae</taxon>
        <taxon>asterids</taxon>
        <taxon>lamiids</taxon>
        <taxon>Gentianales</taxon>
        <taxon>Rubiaceae</taxon>
        <taxon>Ixoroideae</taxon>
        <taxon>Gardenieae complex</taxon>
        <taxon>Bertiereae - Coffeeae clade</taxon>
        <taxon>Coffeeae</taxon>
        <taxon>Coffea</taxon>
    </lineage>
</organism>
<dbReference type="PANTHER" id="PTHR31384:SF79">
    <property type="entry name" value="AUXIN RESPONSE FACTOR 2"/>
    <property type="match status" value="1"/>
</dbReference>
<dbReference type="PhylomeDB" id="A0A068V6Z6"/>
<dbReference type="PANTHER" id="PTHR31384">
    <property type="entry name" value="AUXIN RESPONSE FACTOR 4-RELATED"/>
    <property type="match status" value="1"/>
</dbReference>
<dbReference type="Proteomes" id="UP000295252">
    <property type="component" value="Chromosome V"/>
</dbReference>
<dbReference type="AlphaFoldDB" id="A0A068V6Z6"/>
<protein>
    <recommendedName>
        <fullName evidence="1">Auxin response factor domain-containing protein</fullName>
    </recommendedName>
</protein>
<proteinExistence type="predicted"/>
<dbReference type="InParanoid" id="A0A068V6Z6"/>
<evidence type="ECO:0000313" key="2">
    <source>
        <dbReference type="EMBL" id="CDP16575.1"/>
    </source>
</evidence>
<keyword evidence="3" id="KW-1185">Reference proteome</keyword>
<dbReference type="Pfam" id="PF06507">
    <property type="entry name" value="ARF_AD"/>
    <property type="match status" value="1"/>
</dbReference>